<dbReference type="InterPro" id="IPR004701">
    <property type="entry name" value="PTS_EIIA_man-typ"/>
</dbReference>
<dbReference type="InterPro" id="IPR036662">
    <property type="entry name" value="PTS_EIIA_man-typ_sf"/>
</dbReference>
<dbReference type="GO" id="GO:0016020">
    <property type="term" value="C:membrane"/>
    <property type="evidence" value="ECO:0007669"/>
    <property type="project" value="InterPro"/>
</dbReference>
<proteinExistence type="predicted"/>
<dbReference type="Pfam" id="PF03610">
    <property type="entry name" value="EIIA-man"/>
    <property type="match status" value="1"/>
</dbReference>
<keyword evidence="7" id="KW-0418">Kinase</keyword>
<evidence type="ECO:0000256" key="1">
    <source>
        <dbReference type="ARBA" id="ARBA00001113"/>
    </source>
</evidence>
<evidence type="ECO:0000259" key="6">
    <source>
        <dbReference type="PROSITE" id="PS51096"/>
    </source>
</evidence>
<organism evidence="7 8">
    <name type="scientific">Streptococcus equinus</name>
    <name type="common">Streptococcus bovis</name>
    <dbReference type="NCBI Taxonomy" id="1335"/>
    <lineage>
        <taxon>Bacteria</taxon>
        <taxon>Bacillati</taxon>
        <taxon>Bacillota</taxon>
        <taxon>Bacilli</taxon>
        <taxon>Lactobacillales</taxon>
        <taxon>Streptococcaceae</taxon>
        <taxon>Streptococcus</taxon>
    </lineage>
</organism>
<keyword evidence="4" id="KW-0808">Transferase</keyword>
<dbReference type="GO" id="GO:0009401">
    <property type="term" value="P:phosphoenolpyruvate-dependent sugar phosphotransferase system"/>
    <property type="evidence" value="ECO:0007669"/>
    <property type="project" value="InterPro"/>
</dbReference>
<dbReference type="RefSeq" id="WP_074565970.1">
    <property type="nucleotide sequence ID" value="NZ_FNGX01000001.1"/>
</dbReference>
<dbReference type="PANTHER" id="PTHR38594">
    <property type="entry name" value="PEP-DEPENDENT DIHYDROXYACETONE KINASE, PHOSPHORYL DONOR SUBUNIT DHAM"/>
    <property type="match status" value="1"/>
</dbReference>
<dbReference type="Gene3D" id="3.40.50.510">
    <property type="entry name" value="Phosphotransferase system, mannose-type IIA component"/>
    <property type="match status" value="1"/>
</dbReference>
<evidence type="ECO:0000313" key="8">
    <source>
        <dbReference type="Proteomes" id="UP000183162"/>
    </source>
</evidence>
<evidence type="ECO:0000256" key="4">
    <source>
        <dbReference type="ARBA" id="ARBA00022679"/>
    </source>
</evidence>
<dbReference type="Proteomes" id="UP000183162">
    <property type="component" value="Unassembled WGS sequence"/>
</dbReference>
<feature type="domain" description="PTS EIIA type-4" evidence="6">
    <location>
        <begin position="4"/>
        <end position="125"/>
    </location>
</feature>
<protein>
    <recommendedName>
        <fullName evidence="3">phosphoenolpyruvate--glycerone phosphotransferase</fullName>
        <ecNumber evidence="3">2.7.1.121</ecNumber>
    </recommendedName>
</protein>
<gene>
    <name evidence="7" type="ORF">SAMN05216400_0167</name>
</gene>
<dbReference type="InterPro" id="IPR039643">
    <property type="entry name" value="DhaM"/>
</dbReference>
<evidence type="ECO:0000313" key="7">
    <source>
        <dbReference type="EMBL" id="SDL23971.1"/>
    </source>
</evidence>
<dbReference type="NCBIfam" id="TIGR02364">
    <property type="entry name" value="dha_pts"/>
    <property type="match status" value="1"/>
</dbReference>
<comment type="subunit">
    <text evidence="5">Homodimer. The dihydroxyacetone kinase complex is composed of a homodimer of DhaM, a homodimer of DhaK and the subunit DhaL.</text>
</comment>
<dbReference type="SUPFAM" id="SSF53062">
    <property type="entry name" value="PTS system fructose IIA component-like"/>
    <property type="match status" value="1"/>
</dbReference>
<evidence type="ECO:0000256" key="2">
    <source>
        <dbReference type="ARBA" id="ARBA00002788"/>
    </source>
</evidence>
<dbReference type="GO" id="GO:0019563">
    <property type="term" value="P:glycerol catabolic process"/>
    <property type="evidence" value="ECO:0007669"/>
    <property type="project" value="InterPro"/>
</dbReference>
<comment type="catalytic activity">
    <reaction evidence="1">
        <text>dihydroxyacetone + phosphoenolpyruvate = dihydroxyacetone phosphate + pyruvate</text>
        <dbReference type="Rhea" id="RHEA:18381"/>
        <dbReference type="ChEBI" id="CHEBI:15361"/>
        <dbReference type="ChEBI" id="CHEBI:16016"/>
        <dbReference type="ChEBI" id="CHEBI:57642"/>
        <dbReference type="ChEBI" id="CHEBI:58702"/>
        <dbReference type="EC" id="2.7.1.121"/>
    </reaction>
</comment>
<dbReference type="EC" id="2.7.1.121" evidence="3"/>
<dbReference type="GO" id="GO:0047324">
    <property type="term" value="F:phosphoenolpyruvate-glycerone phosphotransferase activity"/>
    <property type="evidence" value="ECO:0007669"/>
    <property type="project" value="UniProtKB-EC"/>
</dbReference>
<evidence type="ECO:0000256" key="5">
    <source>
        <dbReference type="ARBA" id="ARBA00046577"/>
    </source>
</evidence>
<sequence length="125" mass="13454">MANKVGIVIASHSKDIAKGTAEFISQVASNVPITFAVGTDDDRIGTSFERIKDAIDENEGELLLGFYDLGSSKMNLEMAAEMSEKDVLLQKVPIVEGAYTAGALLHAGLPFEAVLEQLQELEIDK</sequence>
<dbReference type="AlphaFoldDB" id="A0A1G9IFF6"/>
<name>A0A1G9IFF6_STREI</name>
<accession>A0A1G9IFF6</accession>
<evidence type="ECO:0000256" key="3">
    <source>
        <dbReference type="ARBA" id="ARBA00012095"/>
    </source>
</evidence>
<reference evidence="7 8" key="1">
    <citation type="submission" date="2016-10" db="EMBL/GenBank/DDBJ databases">
        <authorList>
            <person name="de Groot N.N."/>
        </authorList>
    </citation>
    <scope>NUCLEOTIDE SEQUENCE [LARGE SCALE GENOMIC DNA]</scope>
    <source>
        <strain evidence="7 8">Sb09</strain>
    </source>
</reference>
<dbReference type="InterPro" id="IPR012844">
    <property type="entry name" value="DhaM_N"/>
</dbReference>
<dbReference type="EMBL" id="FNGX01000001">
    <property type="protein sequence ID" value="SDL23971.1"/>
    <property type="molecule type" value="Genomic_DNA"/>
</dbReference>
<comment type="function">
    <text evidence="2">Component of the dihydroxyacetone kinase complex, which is responsible for the phosphoenolpyruvate (PEP)-dependent phosphorylation of dihydroxyacetone. DhaM serves as the phosphoryl donor. Is phosphorylated by phosphoenolpyruvate in an EI- and HPr-dependent reaction, and a phosphorelay system on histidine residues finally leads to phosphoryl transfer to DhaL and dihydroxyacetone.</text>
</comment>
<dbReference type="PANTHER" id="PTHR38594:SF1">
    <property type="entry name" value="PEP-DEPENDENT DIHYDROXYACETONE KINASE, PHOSPHORYL DONOR SUBUNIT DHAM"/>
    <property type="match status" value="1"/>
</dbReference>
<dbReference type="OrthoDB" id="7065393at2"/>
<dbReference type="PROSITE" id="PS51096">
    <property type="entry name" value="PTS_EIIA_TYPE_4"/>
    <property type="match status" value="1"/>
</dbReference>